<evidence type="ECO:0000256" key="1">
    <source>
        <dbReference type="SAM" id="Phobius"/>
    </source>
</evidence>
<evidence type="ECO:0000313" key="3">
    <source>
        <dbReference type="Proteomes" id="UP000092445"/>
    </source>
</evidence>
<organism evidence="2 3">
    <name type="scientific">Glossina pallidipes</name>
    <name type="common">Tsetse fly</name>
    <dbReference type="NCBI Taxonomy" id="7398"/>
    <lineage>
        <taxon>Eukaryota</taxon>
        <taxon>Metazoa</taxon>
        <taxon>Ecdysozoa</taxon>
        <taxon>Arthropoda</taxon>
        <taxon>Hexapoda</taxon>
        <taxon>Insecta</taxon>
        <taxon>Pterygota</taxon>
        <taxon>Neoptera</taxon>
        <taxon>Endopterygota</taxon>
        <taxon>Diptera</taxon>
        <taxon>Brachycera</taxon>
        <taxon>Muscomorpha</taxon>
        <taxon>Hippoboscoidea</taxon>
        <taxon>Glossinidae</taxon>
        <taxon>Glossina</taxon>
    </lineage>
</organism>
<reference evidence="2" key="2">
    <citation type="submission" date="2020-05" db="UniProtKB">
        <authorList>
            <consortium name="EnsemblMetazoa"/>
        </authorList>
    </citation>
    <scope>IDENTIFICATION</scope>
    <source>
        <strain evidence="2">IAEA</strain>
    </source>
</reference>
<keyword evidence="1" id="KW-0812">Transmembrane</keyword>
<name>A0A1A9Z4M8_GLOPL</name>
<evidence type="ECO:0000313" key="2">
    <source>
        <dbReference type="EnsemblMetazoa" id="GPAI003849-PA"/>
    </source>
</evidence>
<dbReference type="EnsemblMetazoa" id="GPAI003849-RA">
    <property type="protein sequence ID" value="GPAI003849-PA"/>
    <property type="gene ID" value="GPAI003849"/>
</dbReference>
<keyword evidence="1" id="KW-0472">Membrane</keyword>
<dbReference type="VEuPathDB" id="VectorBase:GPAI003849"/>
<dbReference type="AlphaFoldDB" id="A0A1A9Z4M8"/>
<reference evidence="3" key="1">
    <citation type="submission" date="2014-03" db="EMBL/GenBank/DDBJ databases">
        <authorList>
            <person name="Aksoy S."/>
            <person name="Warren W."/>
            <person name="Wilson R.K."/>
        </authorList>
    </citation>
    <scope>NUCLEOTIDE SEQUENCE [LARGE SCALE GENOMIC DNA]</scope>
    <source>
        <strain evidence="3">IAEA</strain>
    </source>
</reference>
<protein>
    <submittedName>
        <fullName evidence="2">Uncharacterized protein</fullName>
    </submittedName>
</protein>
<dbReference type="Proteomes" id="UP000092445">
    <property type="component" value="Unassembled WGS sequence"/>
</dbReference>
<accession>A0A1A9Z4M8</accession>
<proteinExistence type="predicted"/>
<feature type="transmembrane region" description="Helical" evidence="1">
    <location>
        <begin position="107"/>
        <end position="129"/>
    </location>
</feature>
<keyword evidence="3" id="KW-1185">Reference proteome</keyword>
<keyword evidence="1" id="KW-1133">Transmembrane helix</keyword>
<sequence>MLWIEVSYSEIAAKISQPPPTYAVSPTFFSVLESLPLTLPLLLVDCDISPAFIIVISIAVLFQIVRLRLSLRCRSFTFNVRNSNKTGLASVSLATCDSYTRTQTCMFGSAICAALIFLLYSHLLINFILTFGEKLKNRLFRSNSFTCFVTYLENFTPMIAGNRTTGEDVWNEGLDKGRLCMHKSATEIEKQSRSVA</sequence>
<feature type="transmembrane region" description="Helical" evidence="1">
    <location>
        <begin position="48"/>
        <end position="65"/>
    </location>
</feature>